<dbReference type="AlphaFoldDB" id="A0A1X2GUY8"/>
<dbReference type="OrthoDB" id="7392499at2759"/>
<evidence type="ECO:0000313" key="1">
    <source>
        <dbReference type="EMBL" id="ORX61867.1"/>
    </source>
</evidence>
<name>A0A1X2GUY8_9FUNG</name>
<proteinExistence type="predicted"/>
<gene>
    <name evidence="1" type="ORF">DM01DRAFT_260735</name>
</gene>
<comment type="caution">
    <text evidence="1">The sequence shown here is derived from an EMBL/GenBank/DDBJ whole genome shotgun (WGS) entry which is preliminary data.</text>
</comment>
<sequence length="92" mass="10453">MAPKGHFFTQIPQPIHNSSEMKAIFDVGSTSIQNLPEKKIKHGWMAIFFMAYHSCLHFLGLHLSELTMAIRVNLSLMVIRQRKRGSGDDNIS</sequence>
<dbReference type="EMBL" id="MCGT01000002">
    <property type="protein sequence ID" value="ORX61867.1"/>
    <property type="molecule type" value="Genomic_DNA"/>
</dbReference>
<dbReference type="Proteomes" id="UP000242146">
    <property type="component" value="Unassembled WGS sequence"/>
</dbReference>
<accession>A0A1X2GUY8</accession>
<protein>
    <submittedName>
        <fullName evidence="1">Uncharacterized protein</fullName>
    </submittedName>
</protein>
<organism evidence="1 2">
    <name type="scientific">Hesseltinella vesiculosa</name>
    <dbReference type="NCBI Taxonomy" id="101127"/>
    <lineage>
        <taxon>Eukaryota</taxon>
        <taxon>Fungi</taxon>
        <taxon>Fungi incertae sedis</taxon>
        <taxon>Mucoromycota</taxon>
        <taxon>Mucoromycotina</taxon>
        <taxon>Mucoromycetes</taxon>
        <taxon>Mucorales</taxon>
        <taxon>Cunninghamellaceae</taxon>
        <taxon>Hesseltinella</taxon>
    </lineage>
</organism>
<keyword evidence="2" id="KW-1185">Reference proteome</keyword>
<evidence type="ECO:0000313" key="2">
    <source>
        <dbReference type="Proteomes" id="UP000242146"/>
    </source>
</evidence>
<reference evidence="1 2" key="1">
    <citation type="submission" date="2016-07" db="EMBL/GenBank/DDBJ databases">
        <title>Pervasive Adenine N6-methylation of Active Genes in Fungi.</title>
        <authorList>
            <consortium name="DOE Joint Genome Institute"/>
            <person name="Mondo S.J."/>
            <person name="Dannebaum R.O."/>
            <person name="Kuo R.C."/>
            <person name="Labutti K."/>
            <person name="Haridas S."/>
            <person name="Kuo A."/>
            <person name="Salamov A."/>
            <person name="Ahrendt S.R."/>
            <person name="Lipzen A."/>
            <person name="Sullivan W."/>
            <person name="Andreopoulos W.B."/>
            <person name="Clum A."/>
            <person name="Lindquist E."/>
            <person name="Daum C."/>
            <person name="Ramamoorthy G.K."/>
            <person name="Gryganskyi A."/>
            <person name="Culley D."/>
            <person name="Magnuson J.K."/>
            <person name="James T.Y."/>
            <person name="O'Malley M.A."/>
            <person name="Stajich J.E."/>
            <person name="Spatafora J.W."/>
            <person name="Visel A."/>
            <person name="Grigoriev I.V."/>
        </authorList>
    </citation>
    <scope>NUCLEOTIDE SEQUENCE [LARGE SCALE GENOMIC DNA]</scope>
    <source>
        <strain evidence="1 2">NRRL 3301</strain>
    </source>
</reference>